<dbReference type="OrthoDB" id="2895316at2"/>
<keyword evidence="1" id="KW-0378">Hydrolase</keyword>
<dbReference type="EMBL" id="NTWE01000020">
    <property type="protein sequence ID" value="PEW02758.1"/>
    <property type="molecule type" value="Genomic_DNA"/>
</dbReference>
<reference evidence="1 2" key="1">
    <citation type="submission" date="2017-09" db="EMBL/GenBank/DDBJ databases">
        <title>Large-scale bioinformatics analysis of Bacillus genomes uncovers conserved roles of natural products in bacterial physiology.</title>
        <authorList>
            <consortium name="Agbiome Team Llc"/>
            <person name="Bleich R.M."/>
            <person name="Grubbs K.J."/>
            <person name="Santa Maria K.C."/>
            <person name="Allen S.E."/>
            <person name="Farag S."/>
            <person name="Shank E.A."/>
            <person name="Bowers A."/>
        </authorList>
    </citation>
    <scope>NUCLEOTIDE SEQUENCE [LARGE SCALE GENOMIC DNA]</scope>
    <source>
        <strain evidence="1 2">AFS010695</strain>
    </source>
</reference>
<sequence>MIKDYNDEFFKENTEDATDFSLIKGDTMQQIENLEEDLKRNG</sequence>
<dbReference type="GO" id="GO:0004180">
    <property type="term" value="F:carboxypeptidase activity"/>
    <property type="evidence" value="ECO:0007669"/>
    <property type="project" value="UniProtKB-KW"/>
</dbReference>
<dbReference type="RefSeq" id="WP_000588717.1">
    <property type="nucleotide sequence ID" value="NZ_NTWE01000020.1"/>
</dbReference>
<evidence type="ECO:0000313" key="2">
    <source>
        <dbReference type="Proteomes" id="UP000220635"/>
    </source>
</evidence>
<comment type="caution">
    <text evidence="1">The sequence shown here is derived from an EMBL/GenBank/DDBJ whole genome shotgun (WGS) entry which is preliminary data.</text>
</comment>
<keyword evidence="1" id="KW-0121">Carboxypeptidase</keyword>
<name>A0A2A9U3D5_BACCE</name>
<evidence type="ECO:0000313" key="1">
    <source>
        <dbReference type="EMBL" id="PEW02758.1"/>
    </source>
</evidence>
<keyword evidence="1" id="KW-0645">Protease</keyword>
<dbReference type="AlphaFoldDB" id="A0A2A9U3D5"/>
<accession>A0A2A9U3D5</accession>
<organism evidence="1 2">
    <name type="scientific">Bacillus cereus</name>
    <dbReference type="NCBI Taxonomy" id="1396"/>
    <lineage>
        <taxon>Bacteria</taxon>
        <taxon>Bacillati</taxon>
        <taxon>Bacillota</taxon>
        <taxon>Bacilli</taxon>
        <taxon>Bacillales</taxon>
        <taxon>Bacillaceae</taxon>
        <taxon>Bacillus</taxon>
        <taxon>Bacillus cereus group</taxon>
    </lineage>
</organism>
<protein>
    <submittedName>
        <fullName evidence="1">D-alanyl-D-alanine carboxypeptidase</fullName>
    </submittedName>
</protein>
<proteinExistence type="predicted"/>
<dbReference type="Proteomes" id="UP000220635">
    <property type="component" value="Unassembled WGS sequence"/>
</dbReference>
<gene>
    <name evidence="1" type="ORF">CN425_07420</name>
</gene>